<sequence length="508" mass="56872">MGQGLKVLFDLAMEADENVTVAKTVVEAPRPGRGASEVELHRILVVELTNRSDRDEDVWGGHGYLMPHYYRHDDDPDHVLELDPSTGRFVPQSTLRPWEDDTTVFEVPLQQDDFSHSGNKSIVDKNPANEEGSTRSLGSHSVSSASCPISWTMGQALGYDERSRKAEKKTKQPWSEESRANIIHFAPAPNENLFPKAYQEAKERIVKGAESAMAAPDIIMAEQHVDNEGEAKDYLQILFFTDGSFENKPFYEERGAKQRNHANTNSGDAHLTLEGYETITSDMREMFSIGQGELTAIPQCLTVGMEILDGLAASAQLLSEAAAATASPAPPTIPTKSRIIIYSDSMDVQRRLSVGIHRDPSNTMPPALDGIDGKANFYLEHTLPAYNCEVEVRWRPRRSTAPAAVADDLAGQWKTRAPDYWKPDGEYEQLHGQSSSLIADRLRPEVFEAAEAFQAYWAQETVQGNQNPWPASRSSKRRANKDRTNQKKTSDDRRKSKVDWRRRNNAKF</sequence>
<comment type="caution">
    <text evidence="2">The sequence shown here is derived from an EMBL/GenBank/DDBJ whole genome shotgun (WGS) entry which is preliminary data.</text>
</comment>
<name>A0AAN7BD94_9PEZI</name>
<evidence type="ECO:0000256" key="1">
    <source>
        <dbReference type="SAM" id="MobiDB-lite"/>
    </source>
</evidence>
<dbReference type="AlphaFoldDB" id="A0AAN7BD94"/>
<feature type="region of interest" description="Disordered" evidence="1">
    <location>
        <begin position="158"/>
        <end position="180"/>
    </location>
</feature>
<organism evidence="2 3">
    <name type="scientific">Rhypophila decipiens</name>
    <dbReference type="NCBI Taxonomy" id="261697"/>
    <lineage>
        <taxon>Eukaryota</taxon>
        <taxon>Fungi</taxon>
        <taxon>Dikarya</taxon>
        <taxon>Ascomycota</taxon>
        <taxon>Pezizomycotina</taxon>
        <taxon>Sordariomycetes</taxon>
        <taxon>Sordariomycetidae</taxon>
        <taxon>Sordariales</taxon>
        <taxon>Naviculisporaceae</taxon>
        <taxon>Rhypophila</taxon>
    </lineage>
</organism>
<protein>
    <submittedName>
        <fullName evidence="2">Uncharacterized protein</fullName>
    </submittedName>
</protein>
<feature type="region of interest" description="Disordered" evidence="1">
    <location>
        <begin position="464"/>
        <end position="508"/>
    </location>
</feature>
<gene>
    <name evidence="2" type="ORF">QBC37DRAFT_370632</name>
</gene>
<reference evidence="2" key="2">
    <citation type="submission" date="2023-05" db="EMBL/GenBank/DDBJ databases">
        <authorList>
            <consortium name="Lawrence Berkeley National Laboratory"/>
            <person name="Steindorff A."/>
            <person name="Hensen N."/>
            <person name="Bonometti L."/>
            <person name="Westerberg I."/>
            <person name="Brannstrom I.O."/>
            <person name="Guillou S."/>
            <person name="Cros-Aarteil S."/>
            <person name="Calhoun S."/>
            <person name="Haridas S."/>
            <person name="Kuo A."/>
            <person name="Mondo S."/>
            <person name="Pangilinan J."/>
            <person name="Riley R."/>
            <person name="Labutti K."/>
            <person name="Andreopoulos B."/>
            <person name="Lipzen A."/>
            <person name="Chen C."/>
            <person name="Yanf M."/>
            <person name="Daum C."/>
            <person name="Ng V."/>
            <person name="Clum A."/>
            <person name="Ohm R."/>
            <person name="Martin F."/>
            <person name="Silar P."/>
            <person name="Natvig D."/>
            <person name="Lalanne C."/>
            <person name="Gautier V."/>
            <person name="Ament-Velasquez S.L."/>
            <person name="Kruys A."/>
            <person name="Hutchinson M.I."/>
            <person name="Powell A.J."/>
            <person name="Barry K."/>
            <person name="Miller A.N."/>
            <person name="Grigoriev I.V."/>
            <person name="Debuchy R."/>
            <person name="Gladieux P."/>
            <person name="Thoren M.H."/>
            <person name="Johannesson H."/>
        </authorList>
    </citation>
    <scope>NUCLEOTIDE SEQUENCE</scope>
    <source>
        <strain evidence="2">PSN293</strain>
    </source>
</reference>
<feature type="compositionally biased region" description="Polar residues" evidence="1">
    <location>
        <begin position="464"/>
        <end position="473"/>
    </location>
</feature>
<feature type="compositionally biased region" description="Polar residues" evidence="1">
    <location>
        <begin position="134"/>
        <end position="144"/>
    </location>
</feature>
<feature type="compositionally biased region" description="Basic and acidic residues" evidence="1">
    <location>
        <begin position="481"/>
        <end position="502"/>
    </location>
</feature>
<reference evidence="2" key="1">
    <citation type="journal article" date="2023" name="Mol. Phylogenet. Evol.">
        <title>Genome-scale phylogeny and comparative genomics of the fungal order Sordariales.</title>
        <authorList>
            <person name="Hensen N."/>
            <person name="Bonometti L."/>
            <person name="Westerberg I."/>
            <person name="Brannstrom I.O."/>
            <person name="Guillou S."/>
            <person name="Cros-Aarteil S."/>
            <person name="Calhoun S."/>
            <person name="Haridas S."/>
            <person name="Kuo A."/>
            <person name="Mondo S."/>
            <person name="Pangilinan J."/>
            <person name="Riley R."/>
            <person name="LaButti K."/>
            <person name="Andreopoulos B."/>
            <person name="Lipzen A."/>
            <person name="Chen C."/>
            <person name="Yan M."/>
            <person name="Daum C."/>
            <person name="Ng V."/>
            <person name="Clum A."/>
            <person name="Steindorff A."/>
            <person name="Ohm R.A."/>
            <person name="Martin F."/>
            <person name="Silar P."/>
            <person name="Natvig D.O."/>
            <person name="Lalanne C."/>
            <person name="Gautier V."/>
            <person name="Ament-Velasquez S.L."/>
            <person name="Kruys A."/>
            <person name="Hutchinson M.I."/>
            <person name="Powell A.J."/>
            <person name="Barry K."/>
            <person name="Miller A.N."/>
            <person name="Grigoriev I.V."/>
            <person name="Debuchy R."/>
            <person name="Gladieux P."/>
            <person name="Hiltunen Thoren M."/>
            <person name="Johannesson H."/>
        </authorList>
    </citation>
    <scope>NUCLEOTIDE SEQUENCE</scope>
    <source>
        <strain evidence="2">PSN293</strain>
    </source>
</reference>
<dbReference type="Proteomes" id="UP001301769">
    <property type="component" value="Unassembled WGS sequence"/>
</dbReference>
<feature type="region of interest" description="Disordered" evidence="1">
    <location>
        <begin position="111"/>
        <end position="144"/>
    </location>
</feature>
<keyword evidence="3" id="KW-1185">Reference proteome</keyword>
<evidence type="ECO:0000313" key="3">
    <source>
        <dbReference type="Proteomes" id="UP001301769"/>
    </source>
</evidence>
<evidence type="ECO:0000313" key="2">
    <source>
        <dbReference type="EMBL" id="KAK4216745.1"/>
    </source>
</evidence>
<dbReference type="EMBL" id="MU858065">
    <property type="protein sequence ID" value="KAK4216745.1"/>
    <property type="molecule type" value="Genomic_DNA"/>
</dbReference>
<accession>A0AAN7BD94</accession>
<proteinExistence type="predicted"/>